<dbReference type="HOGENOM" id="CLU_088489_1_0_7"/>
<accession>A5G4X5</accession>
<dbReference type="OrthoDB" id="260045at2"/>
<organism evidence="2 3">
    <name type="scientific">Geotalea uraniireducens (strain Rf4)</name>
    <name type="common">Geobacter uraniireducens</name>
    <dbReference type="NCBI Taxonomy" id="351605"/>
    <lineage>
        <taxon>Bacteria</taxon>
        <taxon>Pseudomonadati</taxon>
        <taxon>Thermodesulfobacteriota</taxon>
        <taxon>Desulfuromonadia</taxon>
        <taxon>Geobacterales</taxon>
        <taxon>Geobacteraceae</taxon>
        <taxon>Geotalea</taxon>
    </lineage>
</organism>
<feature type="signal peptide" evidence="1">
    <location>
        <begin position="1"/>
        <end position="20"/>
    </location>
</feature>
<evidence type="ECO:0000313" key="2">
    <source>
        <dbReference type="EMBL" id="ABQ26843.1"/>
    </source>
</evidence>
<evidence type="ECO:0000313" key="3">
    <source>
        <dbReference type="Proteomes" id="UP000006695"/>
    </source>
</evidence>
<dbReference type="AlphaFoldDB" id="A5G4X5"/>
<feature type="chain" id="PRO_5002682000" description="DUF3313 domain-containing protein" evidence="1">
    <location>
        <begin position="21"/>
        <end position="233"/>
    </location>
</feature>
<reference evidence="2 3" key="1">
    <citation type="submission" date="2007-05" db="EMBL/GenBank/DDBJ databases">
        <title>Complete sequence of Geobacter uraniireducens Rf4.</title>
        <authorList>
            <consortium name="US DOE Joint Genome Institute"/>
            <person name="Copeland A."/>
            <person name="Lucas S."/>
            <person name="Lapidus A."/>
            <person name="Barry K."/>
            <person name="Detter J.C."/>
            <person name="Glavina del Rio T."/>
            <person name="Hammon N."/>
            <person name="Israni S."/>
            <person name="Dalin E."/>
            <person name="Tice H."/>
            <person name="Pitluck S."/>
            <person name="Chertkov O."/>
            <person name="Brettin T."/>
            <person name="Bruce D."/>
            <person name="Han C."/>
            <person name="Schmutz J."/>
            <person name="Larimer F."/>
            <person name="Land M."/>
            <person name="Hauser L."/>
            <person name="Kyrpides N."/>
            <person name="Mikhailova N."/>
            <person name="Shelobolina E."/>
            <person name="Aklujkar M."/>
            <person name="Lovley D."/>
            <person name="Richardson P."/>
        </authorList>
    </citation>
    <scope>NUCLEOTIDE SEQUENCE [LARGE SCALE GENOMIC DNA]</scope>
    <source>
        <strain evidence="2 3">Rf4</strain>
    </source>
</reference>
<dbReference type="EMBL" id="CP000698">
    <property type="protein sequence ID" value="ABQ26843.1"/>
    <property type="molecule type" value="Genomic_DNA"/>
</dbReference>
<evidence type="ECO:0000256" key="1">
    <source>
        <dbReference type="SAM" id="SignalP"/>
    </source>
</evidence>
<dbReference type="STRING" id="351605.Gura_2669"/>
<dbReference type="RefSeq" id="WP_011939520.1">
    <property type="nucleotide sequence ID" value="NC_009483.1"/>
</dbReference>
<proteinExistence type="predicted"/>
<dbReference type="InterPro" id="IPR021747">
    <property type="entry name" value="DUF3313"/>
</dbReference>
<keyword evidence="3" id="KW-1185">Reference proteome</keyword>
<dbReference type="Proteomes" id="UP000006695">
    <property type="component" value="Chromosome"/>
</dbReference>
<dbReference type="KEGG" id="gur:Gura_2669"/>
<sequence>MKTMGTVGMFVMVVAAALQFGGCAVGSYQARSVDLNASPLVNPDVLVKGTGDEALYRYVKPGVDVKKYDKVMIDPVLVRKDGELDKDELENFQKLANNAYVYLTRELEKDYKVVQAPGPGTFRVQMAIIDADSSKPVRNTLSTLMPIGIGLSLVKYSVTGKQSGVGEITIEMKITDADTGELLGAALDRRVGGKEISKLWSKWHNADDALQYWAKRLNYALCDVRGDTTCVKP</sequence>
<keyword evidence="1" id="KW-0732">Signal</keyword>
<gene>
    <name evidence="2" type="ordered locus">Gura_2669</name>
</gene>
<evidence type="ECO:0008006" key="4">
    <source>
        <dbReference type="Google" id="ProtNLM"/>
    </source>
</evidence>
<dbReference type="Pfam" id="PF11769">
    <property type="entry name" value="DUF3313"/>
    <property type="match status" value="1"/>
</dbReference>
<name>A5G4X5_GEOUR</name>
<protein>
    <recommendedName>
        <fullName evidence="4">DUF3313 domain-containing protein</fullName>
    </recommendedName>
</protein>